<keyword evidence="4 6" id="KW-0067">ATP-binding</keyword>
<keyword evidence="2" id="KW-1003">Cell membrane</keyword>
<keyword evidence="1" id="KW-0813">Transport</keyword>
<evidence type="ECO:0000256" key="2">
    <source>
        <dbReference type="ARBA" id="ARBA00022475"/>
    </source>
</evidence>
<feature type="domain" description="ABC transporter" evidence="5">
    <location>
        <begin position="2"/>
        <end position="243"/>
    </location>
</feature>
<dbReference type="InterPro" id="IPR027417">
    <property type="entry name" value="P-loop_NTPase"/>
</dbReference>
<evidence type="ECO:0000313" key="6">
    <source>
        <dbReference type="EMBL" id="GAA0521423.1"/>
    </source>
</evidence>
<sequence>MIQTVDLCKRFGALVATDHVNLSLAPGDRHALIGPNGAGKTTFINLLTGMLRPTSGRVLLDGADVTAAPPDKRVDLGLVRTFQINTLFLDMTVLEAVTLVVLARTGAVRSLFGSLRRHEPAAGEAWELLERIGLAQDAHRPARQLAYGRQRLVEIALALARKPKVLLLDEPAAGVSAADSRHVFAVLDRLPQDIAILLIEHDMNLVFRFAQRISVLVAGRLIATGLPGDIARDPRVREAYLGQAAPLEAASA</sequence>
<keyword evidence="2" id="KW-0472">Membrane</keyword>
<dbReference type="InterPro" id="IPR051120">
    <property type="entry name" value="ABC_AA/LPS_Transport"/>
</dbReference>
<name>A0ABN1CLD4_9BURK</name>
<dbReference type="InterPro" id="IPR003593">
    <property type="entry name" value="AAA+_ATPase"/>
</dbReference>
<proteinExistence type="predicted"/>
<dbReference type="Proteomes" id="UP001501706">
    <property type="component" value="Unassembled WGS sequence"/>
</dbReference>
<dbReference type="PANTHER" id="PTHR45772:SF2">
    <property type="entry name" value="ABC TRANSPORTER ATP-BINDING PROTEIN"/>
    <property type="match status" value="1"/>
</dbReference>
<keyword evidence="3" id="KW-0547">Nucleotide-binding</keyword>
<dbReference type="Pfam" id="PF12399">
    <property type="entry name" value="BCA_ABC_TP_C"/>
    <property type="match status" value="1"/>
</dbReference>
<evidence type="ECO:0000259" key="5">
    <source>
        <dbReference type="PROSITE" id="PS50893"/>
    </source>
</evidence>
<evidence type="ECO:0000256" key="3">
    <source>
        <dbReference type="ARBA" id="ARBA00022741"/>
    </source>
</evidence>
<dbReference type="InterPro" id="IPR003439">
    <property type="entry name" value="ABC_transporter-like_ATP-bd"/>
</dbReference>
<evidence type="ECO:0000256" key="1">
    <source>
        <dbReference type="ARBA" id="ARBA00022448"/>
    </source>
</evidence>
<accession>A0ABN1CLD4</accession>
<dbReference type="Gene3D" id="3.40.50.300">
    <property type="entry name" value="P-loop containing nucleotide triphosphate hydrolases"/>
    <property type="match status" value="1"/>
</dbReference>
<keyword evidence="7" id="KW-1185">Reference proteome</keyword>
<dbReference type="SUPFAM" id="SSF52540">
    <property type="entry name" value="P-loop containing nucleoside triphosphate hydrolases"/>
    <property type="match status" value="1"/>
</dbReference>
<protein>
    <submittedName>
        <fullName evidence="6">ABC transporter ATP-binding protein</fullName>
    </submittedName>
</protein>
<dbReference type="InterPro" id="IPR032823">
    <property type="entry name" value="BCA_ABC_TP_C"/>
</dbReference>
<dbReference type="RefSeq" id="WP_279815184.1">
    <property type="nucleotide sequence ID" value="NZ_BAAAEN010000020.1"/>
</dbReference>
<comment type="caution">
    <text evidence="6">The sequence shown here is derived from an EMBL/GenBank/DDBJ whole genome shotgun (WGS) entry which is preliminary data.</text>
</comment>
<dbReference type="EMBL" id="BAAAEN010000020">
    <property type="protein sequence ID" value="GAA0521423.1"/>
    <property type="molecule type" value="Genomic_DNA"/>
</dbReference>
<evidence type="ECO:0000256" key="4">
    <source>
        <dbReference type="ARBA" id="ARBA00022840"/>
    </source>
</evidence>
<gene>
    <name evidence="6" type="ORF">GCM10009097_43720</name>
</gene>
<dbReference type="PANTHER" id="PTHR45772">
    <property type="entry name" value="CONSERVED COMPONENT OF ABC TRANSPORTER FOR NATURAL AMINO ACIDS-RELATED"/>
    <property type="match status" value="1"/>
</dbReference>
<dbReference type="PROSITE" id="PS50893">
    <property type="entry name" value="ABC_TRANSPORTER_2"/>
    <property type="match status" value="1"/>
</dbReference>
<dbReference type="CDD" id="cd03219">
    <property type="entry name" value="ABC_Mj1267_LivG_branched"/>
    <property type="match status" value="1"/>
</dbReference>
<organism evidence="6 7">
    <name type="scientific">Pigmentiphaga daeguensis</name>
    <dbReference type="NCBI Taxonomy" id="414049"/>
    <lineage>
        <taxon>Bacteria</taxon>
        <taxon>Pseudomonadati</taxon>
        <taxon>Pseudomonadota</taxon>
        <taxon>Betaproteobacteria</taxon>
        <taxon>Burkholderiales</taxon>
        <taxon>Alcaligenaceae</taxon>
        <taxon>Pigmentiphaga</taxon>
    </lineage>
</organism>
<reference evidence="6 7" key="1">
    <citation type="journal article" date="2019" name="Int. J. Syst. Evol. Microbiol.">
        <title>The Global Catalogue of Microorganisms (GCM) 10K type strain sequencing project: providing services to taxonomists for standard genome sequencing and annotation.</title>
        <authorList>
            <consortium name="The Broad Institute Genomics Platform"/>
            <consortium name="The Broad Institute Genome Sequencing Center for Infectious Disease"/>
            <person name="Wu L."/>
            <person name="Ma J."/>
        </authorList>
    </citation>
    <scope>NUCLEOTIDE SEQUENCE [LARGE SCALE GENOMIC DNA]</scope>
    <source>
        <strain evidence="6 7">JCM 14330</strain>
    </source>
</reference>
<dbReference type="Pfam" id="PF00005">
    <property type="entry name" value="ABC_tran"/>
    <property type="match status" value="1"/>
</dbReference>
<evidence type="ECO:0000313" key="7">
    <source>
        <dbReference type="Proteomes" id="UP001501706"/>
    </source>
</evidence>
<dbReference type="SMART" id="SM00382">
    <property type="entry name" value="AAA"/>
    <property type="match status" value="1"/>
</dbReference>
<dbReference type="GO" id="GO:0005524">
    <property type="term" value="F:ATP binding"/>
    <property type="evidence" value="ECO:0007669"/>
    <property type="project" value="UniProtKB-KW"/>
</dbReference>